<dbReference type="AlphaFoldDB" id="A0A6S7IFU5"/>
<reference evidence="1" key="1">
    <citation type="submission" date="2020-04" db="EMBL/GenBank/DDBJ databases">
        <authorList>
            <person name="Alioto T."/>
            <person name="Alioto T."/>
            <person name="Gomez Garrido J."/>
        </authorList>
    </citation>
    <scope>NUCLEOTIDE SEQUENCE</scope>
    <source>
        <strain evidence="1">A484AB</strain>
    </source>
</reference>
<sequence length="166" mass="19788">MVERPKHVRRAPDCFAFESTAISNLKPAKKKKDNSLYEVEVQEVDRDRNLVQIHYKGYSSKYDEWRPFGNADTDGKYFPFVRQEKVPVLSEASMNDRSDILRSKLYRNFFFKKLYLLKKNDPQIRIEIDAQEDVYNNVLASLSTKAFKERGRRLVQYMESNKWTKF</sequence>
<dbReference type="InterPro" id="IPR016197">
    <property type="entry name" value="Chromo-like_dom_sf"/>
</dbReference>
<accession>A0A6S7IFU5</accession>
<proteinExistence type="predicted"/>
<dbReference type="SUPFAM" id="SSF54160">
    <property type="entry name" value="Chromo domain-like"/>
    <property type="match status" value="1"/>
</dbReference>
<gene>
    <name evidence="1" type="ORF">PACLA_8A020226</name>
</gene>
<evidence type="ECO:0000313" key="2">
    <source>
        <dbReference type="Proteomes" id="UP001152795"/>
    </source>
</evidence>
<dbReference type="Gene3D" id="2.30.30.140">
    <property type="match status" value="1"/>
</dbReference>
<keyword evidence="2" id="KW-1185">Reference proteome</keyword>
<name>A0A6S7IFU5_PARCT</name>
<organism evidence="1 2">
    <name type="scientific">Paramuricea clavata</name>
    <name type="common">Red gorgonian</name>
    <name type="synonym">Violescent sea-whip</name>
    <dbReference type="NCBI Taxonomy" id="317549"/>
    <lineage>
        <taxon>Eukaryota</taxon>
        <taxon>Metazoa</taxon>
        <taxon>Cnidaria</taxon>
        <taxon>Anthozoa</taxon>
        <taxon>Octocorallia</taxon>
        <taxon>Malacalcyonacea</taxon>
        <taxon>Plexauridae</taxon>
        <taxon>Paramuricea</taxon>
    </lineage>
</organism>
<comment type="caution">
    <text evidence="1">The sequence shown here is derived from an EMBL/GenBank/DDBJ whole genome shotgun (WGS) entry which is preliminary data.</text>
</comment>
<protein>
    <submittedName>
        <fullName evidence="1">Uncharacterized protein</fullName>
    </submittedName>
</protein>
<evidence type="ECO:0000313" key="1">
    <source>
        <dbReference type="EMBL" id="CAB4005051.1"/>
    </source>
</evidence>
<dbReference type="Proteomes" id="UP001152795">
    <property type="component" value="Unassembled WGS sequence"/>
</dbReference>
<dbReference type="EMBL" id="CACRXK020005082">
    <property type="protein sequence ID" value="CAB4005051.1"/>
    <property type="molecule type" value="Genomic_DNA"/>
</dbReference>